<comment type="subcellular location">
    <subcellularLocation>
        <location evidence="1">Cell membrane</location>
        <topology evidence="1">Multi-pass membrane protein</topology>
    </subcellularLocation>
</comment>
<dbReference type="AlphaFoldDB" id="A0A6C0FW14"/>
<evidence type="ECO:0000256" key="7">
    <source>
        <dbReference type="SAM" id="Phobius"/>
    </source>
</evidence>
<evidence type="ECO:0000256" key="1">
    <source>
        <dbReference type="ARBA" id="ARBA00004651"/>
    </source>
</evidence>
<dbReference type="InterPro" id="IPR003660">
    <property type="entry name" value="HAMP_dom"/>
</dbReference>
<keyword evidence="10" id="KW-1185">Reference proteome</keyword>
<dbReference type="PANTHER" id="PTHR34220:SF7">
    <property type="entry name" value="SENSOR HISTIDINE KINASE YPDA"/>
    <property type="match status" value="1"/>
</dbReference>
<dbReference type="GO" id="GO:0005886">
    <property type="term" value="C:plasma membrane"/>
    <property type="evidence" value="ECO:0007669"/>
    <property type="project" value="UniProtKB-SubCell"/>
</dbReference>
<evidence type="ECO:0000256" key="2">
    <source>
        <dbReference type="ARBA" id="ARBA00022475"/>
    </source>
</evidence>
<name>A0A6C0FW14_9BACL</name>
<feature type="domain" description="HAMP" evidence="8">
    <location>
        <begin position="327"/>
        <end position="379"/>
    </location>
</feature>
<dbReference type="SMART" id="SM00304">
    <property type="entry name" value="HAMP"/>
    <property type="match status" value="1"/>
</dbReference>
<dbReference type="SUPFAM" id="SSF55874">
    <property type="entry name" value="ATPase domain of HSP90 chaperone/DNA topoisomerase II/histidine kinase"/>
    <property type="match status" value="1"/>
</dbReference>
<dbReference type="PROSITE" id="PS50885">
    <property type="entry name" value="HAMP"/>
    <property type="match status" value="1"/>
</dbReference>
<reference evidence="9 10" key="1">
    <citation type="submission" date="2020-01" db="EMBL/GenBank/DDBJ databases">
        <title>Paenibacillus sp. nov., isolated from tomato rhizosphere.</title>
        <authorList>
            <person name="Weon H.-Y."/>
            <person name="Lee S.A."/>
        </authorList>
    </citation>
    <scope>NUCLEOTIDE SEQUENCE [LARGE SCALE GENOMIC DNA]</scope>
    <source>
        <strain evidence="9 10">12200R-189</strain>
    </source>
</reference>
<dbReference type="InterPro" id="IPR010559">
    <property type="entry name" value="Sig_transdc_His_kin_internal"/>
</dbReference>
<dbReference type="Proteomes" id="UP000476064">
    <property type="component" value="Chromosome"/>
</dbReference>
<dbReference type="SUPFAM" id="SSF158472">
    <property type="entry name" value="HAMP domain-like"/>
    <property type="match status" value="1"/>
</dbReference>
<keyword evidence="7" id="KW-0812">Transmembrane</keyword>
<dbReference type="Gene3D" id="6.10.340.10">
    <property type="match status" value="1"/>
</dbReference>
<evidence type="ECO:0000313" key="10">
    <source>
        <dbReference type="Proteomes" id="UP000476064"/>
    </source>
</evidence>
<accession>A0A6C0FW14</accession>
<gene>
    <name evidence="9" type="ORF">GXP70_03720</name>
</gene>
<dbReference type="InterPro" id="IPR050640">
    <property type="entry name" value="Bact_2-comp_sensor_kinase"/>
</dbReference>
<protein>
    <recommendedName>
        <fullName evidence="8">HAMP domain-containing protein</fullName>
    </recommendedName>
</protein>
<keyword evidence="3" id="KW-0597">Phosphoprotein</keyword>
<keyword evidence="2" id="KW-1003">Cell membrane</keyword>
<evidence type="ECO:0000256" key="3">
    <source>
        <dbReference type="ARBA" id="ARBA00022553"/>
    </source>
</evidence>
<evidence type="ECO:0000259" key="8">
    <source>
        <dbReference type="PROSITE" id="PS50885"/>
    </source>
</evidence>
<dbReference type="InterPro" id="IPR036890">
    <property type="entry name" value="HATPase_C_sf"/>
</dbReference>
<dbReference type="Pfam" id="PF06580">
    <property type="entry name" value="His_kinase"/>
    <property type="match status" value="1"/>
</dbReference>
<dbReference type="PANTHER" id="PTHR34220">
    <property type="entry name" value="SENSOR HISTIDINE KINASE YPDA"/>
    <property type="match status" value="1"/>
</dbReference>
<keyword evidence="5" id="KW-0418">Kinase</keyword>
<proteinExistence type="predicted"/>
<evidence type="ECO:0000256" key="5">
    <source>
        <dbReference type="ARBA" id="ARBA00022777"/>
    </source>
</evidence>
<sequence>MTGWMHVLQFLKINRMTGRRMNIFTKIMIVIVIMLVPIVVMYNSSNKISTDVVEKELLQVNLNRLRLFVGQMDAEADRLWKAAYVVAKDPDVVQLQFRASSDPVYTWLQAKKQVQEKLDLQSSTFEWSNKLTVYSPPSGVVVSTNWKQQYDADYFRNPVQDHWDYRLITTERGSEQAFLRQLITPFDPKEMPENPSLYVEVTFSAENLVRMLDRLMQGSAGSAFLFNPNFEPILPSDMDRAQMLEMSRIFADMKADELGKEGSVKLKFRDEEYLVNYAASDALGWYLVDFVPMTQVLKPIDQSKYMFYAASGLLLLMGISSVALLYRHVQKPIYELIRAVKSLRRGDYGYRIAHWPSNEFRYLIEQFNLMSQDTQELIDKVYTEQLRAKESSLKHLQAQINPHFLYNNFAYIQSMAQLDRTKAIVAFTQHLSQYYRYTTRTEQQLTFLSDEMDLIRNYLEIHRMQSERLQYAEQIEEGMMSLLLPRLLLQPLIENAVVHGMEGKKGEFHILITGRRTADGCELLVEDNGIGMKPDELAALRYSLQQSTSLSHSIGLRNVHQRLRHYFGDSSGLRIEHSPLGGLCVGLIIKDGGGSNSNV</sequence>
<dbReference type="KEGG" id="plyc:GXP70_03720"/>
<evidence type="ECO:0000256" key="6">
    <source>
        <dbReference type="ARBA" id="ARBA00023136"/>
    </source>
</evidence>
<keyword evidence="6 7" id="KW-0472">Membrane</keyword>
<keyword evidence="4" id="KW-0808">Transferase</keyword>
<feature type="transmembrane region" description="Helical" evidence="7">
    <location>
        <begin position="21"/>
        <end position="42"/>
    </location>
</feature>
<dbReference type="EMBL" id="CP048209">
    <property type="protein sequence ID" value="QHT59159.1"/>
    <property type="molecule type" value="Genomic_DNA"/>
</dbReference>
<dbReference type="Pfam" id="PF02518">
    <property type="entry name" value="HATPase_c"/>
    <property type="match status" value="1"/>
</dbReference>
<dbReference type="Gene3D" id="3.30.565.10">
    <property type="entry name" value="Histidine kinase-like ATPase, C-terminal domain"/>
    <property type="match status" value="1"/>
</dbReference>
<organism evidence="9 10">
    <name type="scientific">Paenibacillus lycopersici</name>
    <dbReference type="NCBI Taxonomy" id="2704462"/>
    <lineage>
        <taxon>Bacteria</taxon>
        <taxon>Bacillati</taxon>
        <taxon>Bacillota</taxon>
        <taxon>Bacilli</taxon>
        <taxon>Bacillales</taxon>
        <taxon>Paenibacillaceae</taxon>
        <taxon>Paenibacillus</taxon>
    </lineage>
</organism>
<keyword evidence="7" id="KW-1133">Transmembrane helix</keyword>
<dbReference type="GO" id="GO:0000155">
    <property type="term" value="F:phosphorelay sensor kinase activity"/>
    <property type="evidence" value="ECO:0007669"/>
    <property type="project" value="InterPro"/>
</dbReference>
<dbReference type="RefSeq" id="WP_162355227.1">
    <property type="nucleotide sequence ID" value="NZ_CP048209.1"/>
</dbReference>
<evidence type="ECO:0000313" key="9">
    <source>
        <dbReference type="EMBL" id="QHT59159.1"/>
    </source>
</evidence>
<dbReference type="InterPro" id="IPR003594">
    <property type="entry name" value="HATPase_dom"/>
</dbReference>
<evidence type="ECO:0000256" key="4">
    <source>
        <dbReference type="ARBA" id="ARBA00022679"/>
    </source>
</evidence>
<dbReference type="CDD" id="cd06225">
    <property type="entry name" value="HAMP"/>
    <property type="match status" value="1"/>
</dbReference>